<reference evidence="1 2" key="1">
    <citation type="submission" date="2015-03" db="EMBL/GenBank/DDBJ databases">
        <authorList>
            <person name="Hassan Y.I."/>
            <person name="Lepp D."/>
            <person name="Zhou T."/>
        </authorList>
    </citation>
    <scope>NUCLEOTIDE SEQUENCE [LARGE SCALE GENOMIC DNA]</scope>
    <source>
        <strain evidence="1 2">GH2-10</strain>
    </source>
</reference>
<accession>A0A0F5L481</accession>
<keyword evidence="2" id="KW-1185">Reference proteome</keyword>
<dbReference type="RefSeq" id="WP_161796928.1">
    <property type="nucleotide sequence ID" value="NZ_LAJG01000033.1"/>
</dbReference>
<dbReference type="STRING" id="361041.VW35_15715"/>
<dbReference type="PATRIC" id="fig|361041.3.peg.2539"/>
<sequence length="59" mass="6427">MRFALGQKDPPPQKRIMPFWLEPDPASLQALARCPQHLAKACCKNKPEGFALAAGVLPA</sequence>
<proteinExistence type="predicted"/>
<comment type="caution">
    <text evidence="1">The sequence shown here is derived from an EMBL/GenBank/DDBJ whole genome shotgun (WGS) entry which is preliminary data.</text>
</comment>
<evidence type="ECO:0000313" key="2">
    <source>
        <dbReference type="Proteomes" id="UP000033514"/>
    </source>
</evidence>
<dbReference type="AlphaFoldDB" id="A0A0F5L481"/>
<dbReference type="Proteomes" id="UP000033514">
    <property type="component" value="Unassembled WGS sequence"/>
</dbReference>
<dbReference type="EMBL" id="LAJG01000033">
    <property type="protein sequence ID" value="KKB77163.1"/>
    <property type="molecule type" value="Genomic_DNA"/>
</dbReference>
<organism evidence="1 2">
    <name type="scientific">Devosia soli</name>
    <dbReference type="NCBI Taxonomy" id="361041"/>
    <lineage>
        <taxon>Bacteria</taxon>
        <taxon>Pseudomonadati</taxon>
        <taxon>Pseudomonadota</taxon>
        <taxon>Alphaproteobacteria</taxon>
        <taxon>Hyphomicrobiales</taxon>
        <taxon>Devosiaceae</taxon>
        <taxon>Devosia</taxon>
    </lineage>
</organism>
<name>A0A0F5L481_9HYPH</name>
<gene>
    <name evidence="1" type="ORF">VW35_15715</name>
</gene>
<protein>
    <submittedName>
        <fullName evidence="1">Uncharacterized protein</fullName>
    </submittedName>
</protein>
<evidence type="ECO:0000313" key="1">
    <source>
        <dbReference type="EMBL" id="KKB77163.1"/>
    </source>
</evidence>